<evidence type="ECO:0000256" key="2">
    <source>
        <dbReference type="ARBA" id="ARBA00012939"/>
    </source>
</evidence>
<dbReference type="InterPro" id="IPR013328">
    <property type="entry name" value="6PGD_dom2"/>
</dbReference>
<feature type="binding site" evidence="7">
    <location>
        <begin position="3"/>
        <end position="14"/>
    </location>
    <ligand>
        <name>NAD(+)</name>
        <dbReference type="ChEBI" id="CHEBI:57540"/>
    </ligand>
</feature>
<name>A0ABN3ATL2_9MICC</name>
<sequence>MKAVHFGAGNIGRGFVGLLLHQAGYEVVFADVADALISELAGAENYRVHEVGEQPAVHAVDNFRAVNSTTEESRLVEEIASADIVTTAVGPHILKFVAPVIAKGIAARAGGSAPLQVMACENAINATDILREFVAASWDEAGGDLADRAVFANTAVDRIVPNQEPGQGLDVTVETFYEWVIDRTPFGNNPPVIPGAMFVDRLGPYIERKLFTVNTGHASAAYFGYQAGLERISEAMADPSVAADVRAVLGETKQLLVDKHGFDEAEQEAYVQKILGRFTNPHLPDTVIRVGRAPLRKLSRNERFIGPAAELAERGTTPSALLKAIASALRFDDPADAEAVELQKLLRSSGAAEATQQITGLSSDHPLFPDVLKLVEERQSALV</sequence>
<dbReference type="InterPro" id="IPR013131">
    <property type="entry name" value="Mannitol_DH_N"/>
</dbReference>
<dbReference type="SUPFAM" id="SSF51735">
    <property type="entry name" value="NAD(P)-binding Rossmann-fold domains"/>
    <property type="match status" value="1"/>
</dbReference>
<dbReference type="EMBL" id="BAAAON010000001">
    <property type="protein sequence ID" value="GAA2174624.1"/>
    <property type="molecule type" value="Genomic_DNA"/>
</dbReference>
<dbReference type="InterPro" id="IPR000669">
    <property type="entry name" value="Mannitol_DH"/>
</dbReference>
<dbReference type="Gene3D" id="1.10.1040.10">
    <property type="entry name" value="N-(1-d-carboxylethyl)-l-norvaline Dehydrogenase, domain 2"/>
    <property type="match status" value="1"/>
</dbReference>
<comment type="caution">
    <text evidence="10">The sequence shown here is derived from an EMBL/GenBank/DDBJ whole genome shotgun (WGS) entry which is preliminary data.</text>
</comment>
<evidence type="ECO:0000259" key="9">
    <source>
        <dbReference type="Pfam" id="PF08125"/>
    </source>
</evidence>
<dbReference type="RefSeq" id="WP_346027876.1">
    <property type="nucleotide sequence ID" value="NZ_BAAAON010000001.1"/>
</dbReference>
<protein>
    <recommendedName>
        <fullName evidence="3 7">Mannitol-1-phosphate 5-dehydrogenase</fullName>
        <ecNumber evidence="2 7">1.1.1.17</ecNumber>
    </recommendedName>
</protein>
<accession>A0ABN3ATL2</accession>
<dbReference type="EC" id="1.1.1.17" evidence="2 7"/>
<dbReference type="InterPro" id="IPR008927">
    <property type="entry name" value="6-PGluconate_DH-like_C_sf"/>
</dbReference>
<dbReference type="PANTHER" id="PTHR30524">
    <property type="entry name" value="MANNITOL-1-PHOSPHATE 5-DEHYDROGENASE"/>
    <property type="match status" value="1"/>
</dbReference>
<evidence type="ECO:0000313" key="10">
    <source>
        <dbReference type="EMBL" id="GAA2174624.1"/>
    </source>
</evidence>
<evidence type="ECO:0000256" key="7">
    <source>
        <dbReference type="HAMAP-Rule" id="MF_00196"/>
    </source>
</evidence>
<keyword evidence="4 7" id="KW-0560">Oxidoreductase</keyword>
<dbReference type="Gene3D" id="3.40.50.720">
    <property type="entry name" value="NAD(P)-binding Rossmann-like Domain"/>
    <property type="match status" value="1"/>
</dbReference>
<keyword evidence="5 7" id="KW-0520">NAD</keyword>
<reference evidence="10 11" key="1">
    <citation type="journal article" date="2019" name="Int. J. Syst. Evol. Microbiol.">
        <title>The Global Catalogue of Microorganisms (GCM) 10K type strain sequencing project: providing services to taxonomists for standard genome sequencing and annotation.</title>
        <authorList>
            <consortium name="The Broad Institute Genomics Platform"/>
            <consortium name="The Broad Institute Genome Sequencing Center for Infectious Disease"/>
            <person name="Wu L."/>
            <person name="Ma J."/>
        </authorList>
    </citation>
    <scope>NUCLEOTIDE SEQUENCE [LARGE SCALE GENOMIC DNA]</scope>
    <source>
        <strain evidence="10 11">JCM 14917</strain>
    </source>
</reference>
<comment type="catalytic activity">
    <reaction evidence="6 7">
        <text>D-mannitol 1-phosphate + NAD(+) = beta-D-fructose 6-phosphate + NADH + H(+)</text>
        <dbReference type="Rhea" id="RHEA:19661"/>
        <dbReference type="ChEBI" id="CHEBI:15378"/>
        <dbReference type="ChEBI" id="CHEBI:57540"/>
        <dbReference type="ChEBI" id="CHEBI:57634"/>
        <dbReference type="ChEBI" id="CHEBI:57945"/>
        <dbReference type="ChEBI" id="CHEBI:61381"/>
        <dbReference type="EC" id="1.1.1.17"/>
    </reaction>
</comment>
<feature type="domain" description="Mannitol dehydrogenase C-terminal" evidence="9">
    <location>
        <begin position="202"/>
        <end position="342"/>
    </location>
</feature>
<dbReference type="Pfam" id="PF08125">
    <property type="entry name" value="Mannitol_dh_C"/>
    <property type="match status" value="1"/>
</dbReference>
<dbReference type="InterPro" id="IPR013118">
    <property type="entry name" value="Mannitol_DH_C"/>
</dbReference>
<dbReference type="Pfam" id="PF01232">
    <property type="entry name" value="Mannitol_dh"/>
    <property type="match status" value="1"/>
</dbReference>
<dbReference type="SUPFAM" id="SSF48179">
    <property type="entry name" value="6-phosphogluconate dehydrogenase C-terminal domain-like"/>
    <property type="match status" value="1"/>
</dbReference>
<evidence type="ECO:0000313" key="11">
    <source>
        <dbReference type="Proteomes" id="UP001500974"/>
    </source>
</evidence>
<proteinExistence type="inferred from homology"/>
<feature type="domain" description="Mannitol dehydrogenase N-terminal" evidence="8">
    <location>
        <begin position="1"/>
        <end position="193"/>
    </location>
</feature>
<dbReference type="PRINTS" id="PR00084">
    <property type="entry name" value="MTLDHDRGNASE"/>
</dbReference>
<comment type="similarity">
    <text evidence="1 7">Belongs to the mannitol dehydrogenase family.</text>
</comment>
<gene>
    <name evidence="7" type="primary">mtlD</name>
    <name evidence="10" type="ORF">GCM10009784_13710</name>
</gene>
<evidence type="ECO:0000259" key="8">
    <source>
        <dbReference type="Pfam" id="PF01232"/>
    </source>
</evidence>
<dbReference type="NCBIfam" id="NF002652">
    <property type="entry name" value="PRK02318.2-5"/>
    <property type="match status" value="1"/>
</dbReference>
<dbReference type="InterPro" id="IPR036291">
    <property type="entry name" value="NAD(P)-bd_dom_sf"/>
</dbReference>
<organism evidence="10 11">
    <name type="scientific">Arthrobacter parietis</name>
    <dbReference type="NCBI Taxonomy" id="271434"/>
    <lineage>
        <taxon>Bacteria</taxon>
        <taxon>Bacillati</taxon>
        <taxon>Actinomycetota</taxon>
        <taxon>Actinomycetes</taxon>
        <taxon>Micrococcales</taxon>
        <taxon>Micrococcaceae</taxon>
        <taxon>Arthrobacter</taxon>
    </lineage>
</organism>
<keyword evidence="11" id="KW-1185">Reference proteome</keyword>
<dbReference type="InterPro" id="IPR023028">
    <property type="entry name" value="Mannitol_1_phos_5_DH"/>
</dbReference>
<dbReference type="NCBIfam" id="NF002646">
    <property type="entry name" value="PRK02318.1-2"/>
    <property type="match status" value="1"/>
</dbReference>
<dbReference type="PANTHER" id="PTHR30524:SF0">
    <property type="entry name" value="ALTRONATE OXIDOREDUCTASE-RELATED"/>
    <property type="match status" value="1"/>
</dbReference>
<evidence type="ECO:0000256" key="6">
    <source>
        <dbReference type="ARBA" id="ARBA00048615"/>
    </source>
</evidence>
<dbReference type="Proteomes" id="UP001500974">
    <property type="component" value="Unassembled WGS sequence"/>
</dbReference>
<evidence type="ECO:0000256" key="4">
    <source>
        <dbReference type="ARBA" id="ARBA00023002"/>
    </source>
</evidence>
<evidence type="ECO:0000256" key="3">
    <source>
        <dbReference type="ARBA" id="ARBA00016219"/>
    </source>
</evidence>
<evidence type="ECO:0000256" key="5">
    <source>
        <dbReference type="ARBA" id="ARBA00023027"/>
    </source>
</evidence>
<evidence type="ECO:0000256" key="1">
    <source>
        <dbReference type="ARBA" id="ARBA00006541"/>
    </source>
</evidence>
<dbReference type="HAMAP" id="MF_00196">
    <property type="entry name" value="Mannitol_dehydrog"/>
    <property type="match status" value="1"/>
</dbReference>